<protein>
    <submittedName>
        <fullName evidence="2">Uncharacterized protein</fullName>
    </submittedName>
</protein>
<organism evidence="2 3">
    <name type="scientific">Taenia crassiceps</name>
    <dbReference type="NCBI Taxonomy" id="6207"/>
    <lineage>
        <taxon>Eukaryota</taxon>
        <taxon>Metazoa</taxon>
        <taxon>Spiralia</taxon>
        <taxon>Lophotrochozoa</taxon>
        <taxon>Platyhelminthes</taxon>
        <taxon>Cestoda</taxon>
        <taxon>Eucestoda</taxon>
        <taxon>Cyclophyllidea</taxon>
        <taxon>Taeniidae</taxon>
        <taxon>Taenia</taxon>
    </lineage>
</organism>
<reference evidence="2 3" key="1">
    <citation type="journal article" date="2022" name="Front. Cell. Infect. Microbiol.">
        <title>The Genomes of Two Strains of Taenia crassiceps the Animal Model for the Study of Human Cysticercosis.</title>
        <authorList>
            <person name="Bobes R.J."/>
            <person name="Estrada K."/>
            <person name="Rios-Valencia D.G."/>
            <person name="Calderon-Gallegos A."/>
            <person name="de la Torre P."/>
            <person name="Carrero J.C."/>
            <person name="Sanchez-Flores A."/>
            <person name="Laclette J.P."/>
        </authorList>
    </citation>
    <scope>NUCLEOTIDE SEQUENCE [LARGE SCALE GENOMIC DNA]</scope>
    <source>
        <strain evidence="2">WFUcys</strain>
    </source>
</reference>
<dbReference type="Proteomes" id="UP001651158">
    <property type="component" value="Unassembled WGS sequence"/>
</dbReference>
<sequence>MPCSTVEIRSPYKFSQMQLMYLCFDVIRRFGRNLQARFYPFGWKIKIFFGFEQDPALETILWTETVQLYVLGRLSNVSCNFLRKRGMMFAVRDTFKKFSNPRGKSGTLSHLPFNGTCFLIRCFHLTLRVHESNQGSDIGSPRDRLTSCSSRQPINRTFALRREESICDSPSPSRRLSTCRRRFRPSSGRHKGAQA</sequence>
<feature type="region of interest" description="Disordered" evidence="1">
    <location>
        <begin position="167"/>
        <end position="195"/>
    </location>
</feature>
<dbReference type="EMBL" id="JAKROA010000003">
    <property type="protein sequence ID" value="KAL5108465.1"/>
    <property type="molecule type" value="Genomic_DNA"/>
</dbReference>
<accession>A0ABR4QFU8</accession>
<evidence type="ECO:0000256" key="1">
    <source>
        <dbReference type="SAM" id="MobiDB-lite"/>
    </source>
</evidence>
<proteinExistence type="predicted"/>
<evidence type="ECO:0000313" key="3">
    <source>
        <dbReference type="Proteomes" id="UP001651158"/>
    </source>
</evidence>
<evidence type="ECO:0000313" key="2">
    <source>
        <dbReference type="EMBL" id="KAL5108465.1"/>
    </source>
</evidence>
<feature type="compositionally biased region" description="Basic residues" evidence="1">
    <location>
        <begin position="177"/>
        <end position="195"/>
    </location>
</feature>
<name>A0ABR4QFU8_9CEST</name>
<keyword evidence="3" id="KW-1185">Reference proteome</keyword>
<comment type="caution">
    <text evidence="2">The sequence shown here is derived from an EMBL/GenBank/DDBJ whole genome shotgun (WGS) entry which is preliminary data.</text>
</comment>
<gene>
    <name evidence="2" type="ORF">TcWFU_001319</name>
</gene>